<dbReference type="InParanoid" id="A0A0C3MZT2"/>
<dbReference type="STRING" id="870435.A0A0C3MZT2"/>
<dbReference type="HOGENOM" id="CLU_124564_0_0_1"/>
<dbReference type="AlphaFoldDB" id="A0A0C3MZT2"/>
<dbReference type="InterPro" id="IPR000772">
    <property type="entry name" value="Ricin_B_lectin"/>
</dbReference>
<dbReference type="Pfam" id="PF14200">
    <property type="entry name" value="RicinB_lectin_2"/>
    <property type="match status" value="1"/>
</dbReference>
<protein>
    <submittedName>
        <fullName evidence="3">Carbohydrate-binding module family 13 protein</fullName>
    </submittedName>
</protein>
<accession>A0A0C3MZT2</accession>
<dbReference type="InterPro" id="IPR035992">
    <property type="entry name" value="Ricin_B-like_lectins"/>
</dbReference>
<organism evidence="3 4">
    <name type="scientific">Pisolithus tinctorius Marx 270</name>
    <dbReference type="NCBI Taxonomy" id="870435"/>
    <lineage>
        <taxon>Eukaryota</taxon>
        <taxon>Fungi</taxon>
        <taxon>Dikarya</taxon>
        <taxon>Basidiomycota</taxon>
        <taxon>Agaricomycotina</taxon>
        <taxon>Agaricomycetes</taxon>
        <taxon>Agaricomycetidae</taxon>
        <taxon>Boletales</taxon>
        <taxon>Sclerodermatineae</taxon>
        <taxon>Pisolithaceae</taxon>
        <taxon>Pisolithus</taxon>
    </lineage>
</organism>
<keyword evidence="1" id="KW-0812">Transmembrane</keyword>
<evidence type="ECO:0000313" key="3">
    <source>
        <dbReference type="EMBL" id="KIN94354.1"/>
    </source>
</evidence>
<evidence type="ECO:0000256" key="1">
    <source>
        <dbReference type="SAM" id="Phobius"/>
    </source>
</evidence>
<dbReference type="SUPFAM" id="SSF50370">
    <property type="entry name" value="Ricin B-like lectins"/>
    <property type="match status" value="1"/>
</dbReference>
<dbReference type="Proteomes" id="UP000054217">
    <property type="component" value="Unassembled WGS sequence"/>
</dbReference>
<gene>
    <name evidence="3" type="ORF">M404DRAFT_386006</name>
</gene>
<evidence type="ECO:0000259" key="2">
    <source>
        <dbReference type="Pfam" id="PF14200"/>
    </source>
</evidence>
<keyword evidence="4" id="KW-1185">Reference proteome</keyword>
<reference evidence="4" key="2">
    <citation type="submission" date="2015-01" db="EMBL/GenBank/DDBJ databases">
        <title>Evolutionary Origins and Diversification of the Mycorrhizal Mutualists.</title>
        <authorList>
            <consortium name="DOE Joint Genome Institute"/>
            <consortium name="Mycorrhizal Genomics Consortium"/>
            <person name="Kohler A."/>
            <person name="Kuo A."/>
            <person name="Nagy L.G."/>
            <person name="Floudas D."/>
            <person name="Copeland A."/>
            <person name="Barry K.W."/>
            <person name="Cichocki N."/>
            <person name="Veneault-Fourrey C."/>
            <person name="LaButti K."/>
            <person name="Lindquist E.A."/>
            <person name="Lipzen A."/>
            <person name="Lundell T."/>
            <person name="Morin E."/>
            <person name="Murat C."/>
            <person name="Riley R."/>
            <person name="Ohm R."/>
            <person name="Sun H."/>
            <person name="Tunlid A."/>
            <person name="Henrissat B."/>
            <person name="Grigoriev I.V."/>
            <person name="Hibbett D.S."/>
            <person name="Martin F."/>
        </authorList>
    </citation>
    <scope>NUCLEOTIDE SEQUENCE [LARGE SCALE GENOMIC DNA]</scope>
    <source>
        <strain evidence="4">Marx 270</strain>
    </source>
</reference>
<reference evidence="3 4" key="1">
    <citation type="submission" date="2014-04" db="EMBL/GenBank/DDBJ databases">
        <authorList>
            <consortium name="DOE Joint Genome Institute"/>
            <person name="Kuo A."/>
            <person name="Kohler A."/>
            <person name="Costa M.D."/>
            <person name="Nagy L.G."/>
            <person name="Floudas D."/>
            <person name="Copeland A."/>
            <person name="Barry K.W."/>
            <person name="Cichocki N."/>
            <person name="Veneault-Fourrey C."/>
            <person name="LaButti K."/>
            <person name="Lindquist E.A."/>
            <person name="Lipzen A."/>
            <person name="Lundell T."/>
            <person name="Morin E."/>
            <person name="Murat C."/>
            <person name="Sun H."/>
            <person name="Tunlid A."/>
            <person name="Henrissat B."/>
            <person name="Grigoriev I.V."/>
            <person name="Hibbett D.S."/>
            <person name="Martin F."/>
            <person name="Nordberg H.P."/>
            <person name="Cantor M.N."/>
            <person name="Hua S.X."/>
        </authorList>
    </citation>
    <scope>NUCLEOTIDE SEQUENCE [LARGE SCALE GENOMIC DNA]</scope>
    <source>
        <strain evidence="3 4">Marx 270</strain>
    </source>
</reference>
<dbReference type="Gene3D" id="2.80.10.50">
    <property type="match status" value="1"/>
</dbReference>
<evidence type="ECO:0000313" key="4">
    <source>
        <dbReference type="Proteomes" id="UP000054217"/>
    </source>
</evidence>
<sequence length="214" mass="24006">MPVHRGTYTFVNRQSGTAMEMNTTDHSLIGQCLRLPSCLFLLLFLTTTIIRVFLITSGMPPKENETQKWEISPLGAGHSIRNLKSGKYLSVKSLSKDAPVVASDYPVAWFIREVRVNEENAAFYEIRWPMTDIMLELADSGSSTPKTKILIAEGQLPADKHRARYWRATRVRQPSFYQPSSSANNTNGSMFSIAGLAEKWRLILPAKPTPTTQS</sequence>
<dbReference type="OrthoDB" id="3228793at2759"/>
<feature type="transmembrane region" description="Helical" evidence="1">
    <location>
        <begin position="33"/>
        <end position="54"/>
    </location>
</feature>
<proteinExistence type="predicted"/>
<keyword evidence="1" id="KW-1133">Transmembrane helix</keyword>
<dbReference type="EMBL" id="KN832102">
    <property type="protein sequence ID" value="KIN94354.1"/>
    <property type="molecule type" value="Genomic_DNA"/>
</dbReference>
<feature type="domain" description="Ricin B lectin" evidence="2">
    <location>
        <begin position="66"/>
        <end position="150"/>
    </location>
</feature>
<keyword evidence="1" id="KW-0472">Membrane</keyword>
<name>A0A0C3MZT2_PISTI</name>